<keyword evidence="2" id="KW-1185">Reference proteome</keyword>
<dbReference type="PANTHER" id="PTHR38926:SF72">
    <property type="entry name" value="IM:7136021-RELATED"/>
    <property type="match status" value="1"/>
</dbReference>
<dbReference type="EMBL" id="CYGV01001289">
    <property type="protein sequence ID" value="CUA72124.1"/>
    <property type="molecule type" value="Genomic_DNA"/>
</dbReference>
<proteinExistence type="predicted"/>
<sequence length="946" mass="107657">MQPLITPSIAQWEEAGVSLANALAKYLDLCTSLGTKSMEEGARPNDLVERIDSKLTSLHSTLDQQVAQVRSVLSETRNNIASPMHRLPEEILAEIFAHVIYSPNPFICDGVTEMEVHLLKVHRWVYRLLAVCSRWQRIVLGQGHFWSVIPIYRPRKSVNLESQDLYNKYRQAMLVSLERAQGRCLDMAAVLGPDIPRENFDVLKEYLPRARTINILASRQDHIRCVVDAILRSPNLNSLLELSIYQKRAHEFYRRPPQDHDCVYDLPSSGIAHFNRLLRSVPVLRISGAHMHWDTLAFSDRLTKLRLQAINFGNDRAMIDCLRDSLASATGLRELELVSIQSLYSTPEILTQLSAEIAPISFSNLESLLLDDLYWNTLLSLLNAIASSPRHLTLRLARHSQYINFPEAPSRTGGPLITSSIAQWEEADHAASLANALAQPPLSDPRNEITLPRSHLPGDILVEIFTHVIFSSPYQDVYDGVAEMEDDLLKIYRQIHTLLEVCTYWNRTLLSRGCFWYIIPIYRAPKPSDHDSRELYEKYRRATLASLARARGHRLDIAAVFGPDFSDEDFDILKEYLPQTRTINIVASEPSGMRNVMDTIIHSSSSLLELSICQKQAEQFYRRLPEVHDSVYPPESSDLAHFTQILRSVPVLRVSGVHMHWNKLVFSNRLTKLRLQAINFGTDRAMIGCLCRALVSATGLRELELVSIRSFYTTGTLLSLGTNVARLSFSNLESLLVDNLCYNTLLFLFKSIVSRTHRLILHLTQDSQRHNYPGISYRRDTDAEVVRLLQGLLKQTPVHTLHIDAAIDLTPNELGQFIDSIPMVDTLILDEVKFGIKRCHILERPENLPDEPFPSFQYLHFSRATIEDMAAFKSMVASHCQSMRKVVLGGHIRIPGSSGLHFYRSGQDEAKDKEIISQFEGIVPEFRLTDSDQVPLDFQHNAWQLW</sequence>
<evidence type="ECO:0000313" key="2">
    <source>
        <dbReference type="Proteomes" id="UP000044841"/>
    </source>
</evidence>
<dbReference type="AlphaFoldDB" id="A0A0K6G187"/>
<evidence type="ECO:0000313" key="1">
    <source>
        <dbReference type="EMBL" id="CUA72124.1"/>
    </source>
</evidence>
<gene>
    <name evidence="1" type="ORF">RSOLAG22IIIB_00784</name>
</gene>
<dbReference type="PANTHER" id="PTHR38926">
    <property type="entry name" value="F-BOX DOMAIN CONTAINING PROTEIN, EXPRESSED"/>
    <property type="match status" value="1"/>
</dbReference>
<organism evidence="1 2">
    <name type="scientific">Rhizoctonia solani</name>
    <dbReference type="NCBI Taxonomy" id="456999"/>
    <lineage>
        <taxon>Eukaryota</taxon>
        <taxon>Fungi</taxon>
        <taxon>Dikarya</taxon>
        <taxon>Basidiomycota</taxon>
        <taxon>Agaricomycotina</taxon>
        <taxon>Agaricomycetes</taxon>
        <taxon>Cantharellales</taxon>
        <taxon>Ceratobasidiaceae</taxon>
        <taxon>Rhizoctonia</taxon>
    </lineage>
</organism>
<reference evidence="1 2" key="1">
    <citation type="submission" date="2015-07" db="EMBL/GenBank/DDBJ databases">
        <authorList>
            <person name="Noorani M."/>
        </authorList>
    </citation>
    <scope>NUCLEOTIDE SEQUENCE [LARGE SCALE GENOMIC DNA]</scope>
    <source>
        <strain evidence="1">BBA 69670</strain>
    </source>
</reference>
<dbReference type="Proteomes" id="UP000044841">
    <property type="component" value="Unassembled WGS sequence"/>
</dbReference>
<name>A0A0K6G187_9AGAM</name>
<accession>A0A0K6G187</accession>
<protein>
    <submittedName>
        <fullName evidence="1">DNA polymerase catalytic subunit [Human herpesvirus 6 strain Z29]</fullName>
    </submittedName>
</protein>